<dbReference type="PANTHER" id="PTHR35528">
    <property type="entry name" value="BLL1675 PROTEIN"/>
    <property type="match status" value="1"/>
</dbReference>
<comment type="function">
    <text evidence="1">Involved in the transposition of the insertion sequence.</text>
</comment>
<reference evidence="6" key="2">
    <citation type="submission" date="2020-09" db="EMBL/GenBank/DDBJ databases">
        <authorList>
            <person name="Sun Q."/>
            <person name="Kim S."/>
        </authorList>
    </citation>
    <scope>NUCLEOTIDE SEQUENCE</scope>
    <source>
        <strain evidence="6">KCTC 42650</strain>
    </source>
</reference>
<keyword evidence="4" id="KW-0233">DNA recombination</keyword>
<dbReference type="Proteomes" id="UP000626220">
    <property type="component" value="Unassembled WGS sequence"/>
</dbReference>
<name>A0A8J3MAI0_9RHOB</name>
<dbReference type="GO" id="GO:0032196">
    <property type="term" value="P:transposition"/>
    <property type="evidence" value="ECO:0007669"/>
    <property type="project" value="UniProtKB-KW"/>
</dbReference>
<evidence type="ECO:0000256" key="3">
    <source>
        <dbReference type="ARBA" id="ARBA00023125"/>
    </source>
</evidence>
<protein>
    <submittedName>
        <fullName evidence="6">IS6 family transposase</fullName>
    </submittedName>
</protein>
<sequence>MRMTQPPISYKRHRFPPEIIAHAVWLYVRFNLSLREVEEMLLERGIDVSYETIRRWTAKFAARIARSLRRRQARPGDIWHLDEVQVKIAGRKFWLWRAVDQHGVVLEEILQRKRDMRAARRLLVKLMKRHGFVPRRIVTDKLASYGAARREVAPGLEHRSHKGLNNRAENSHLPFRKRERTMQGFRSPGGLQRFVSVHSAIRNSFSVPASRRSAIATRYHRLKAFDAWKVAASLA</sequence>
<dbReference type="GO" id="GO:0003677">
    <property type="term" value="F:DNA binding"/>
    <property type="evidence" value="ECO:0007669"/>
    <property type="project" value="UniProtKB-KW"/>
</dbReference>
<dbReference type="AlphaFoldDB" id="A0A8J3MAI0"/>
<organism evidence="6 7">
    <name type="scientific">Seohaeicola zhoushanensis</name>
    <dbReference type="NCBI Taxonomy" id="1569283"/>
    <lineage>
        <taxon>Bacteria</taxon>
        <taxon>Pseudomonadati</taxon>
        <taxon>Pseudomonadota</taxon>
        <taxon>Alphaproteobacteria</taxon>
        <taxon>Rhodobacterales</taxon>
        <taxon>Roseobacteraceae</taxon>
        <taxon>Seohaeicola</taxon>
    </lineage>
</organism>
<proteinExistence type="predicted"/>
<dbReference type="PANTHER" id="PTHR35528:SF3">
    <property type="entry name" value="BLL1675 PROTEIN"/>
    <property type="match status" value="1"/>
</dbReference>
<evidence type="ECO:0000256" key="4">
    <source>
        <dbReference type="ARBA" id="ARBA00023172"/>
    </source>
</evidence>
<evidence type="ECO:0000259" key="5">
    <source>
        <dbReference type="Pfam" id="PF13610"/>
    </source>
</evidence>
<dbReference type="GO" id="GO:0006310">
    <property type="term" value="P:DNA recombination"/>
    <property type="evidence" value="ECO:0007669"/>
    <property type="project" value="UniProtKB-KW"/>
</dbReference>
<reference evidence="6" key="1">
    <citation type="journal article" date="2014" name="Int. J. Syst. Evol. Microbiol.">
        <title>Complete genome sequence of Corynebacterium casei LMG S-19264T (=DSM 44701T), isolated from a smear-ripened cheese.</title>
        <authorList>
            <consortium name="US DOE Joint Genome Institute (JGI-PGF)"/>
            <person name="Walter F."/>
            <person name="Albersmeier A."/>
            <person name="Kalinowski J."/>
            <person name="Ruckert C."/>
        </authorList>
    </citation>
    <scope>NUCLEOTIDE SEQUENCE</scope>
    <source>
        <strain evidence="6">KCTC 42650</strain>
    </source>
</reference>
<evidence type="ECO:0000256" key="1">
    <source>
        <dbReference type="ARBA" id="ARBA00002286"/>
    </source>
</evidence>
<dbReference type="Gene3D" id="3.30.420.10">
    <property type="entry name" value="Ribonuclease H-like superfamily/Ribonuclease H"/>
    <property type="match status" value="1"/>
</dbReference>
<dbReference type="InterPro" id="IPR047930">
    <property type="entry name" value="Transpos_IS6"/>
</dbReference>
<dbReference type="InterPro" id="IPR052183">
    <property type="entry name" value="IS_Transposase"/>
</dbReference>
<keyword evidence="7" id="KW-1185">Reference proteome</keyword>
<dbReference type="InterPro" id="IPR032874">
    <property type="entry name" value="DDE_dom"/>
</dbReference>
<evidence type="ECO:0000313" key="7">
    <source>
        <dbReference type="Proteomes" id="UP000626220"/>
    </source>
</evidence>
<dbReference type="InterPro" id="IPR012337">
    <property type="entry name" value="RNaseH-like_sf"/>
</dbReference>
<dbReference type="NCBIfam" id="NF033587">
    <property type="entry name" value="transpos_IS6"/>
    <property type="match status" value="1"/>
</dbReference>
<evidence type="ECO:0000313" key="6">
    <source>
        <dbReference type="EMBL" id="GHF67497.1"/>
    </source>
</evidence>
<keyword evidence="3" id="KW-0238">DNA-binding</keyword>
<dbReference type="Pfam" id="PF13610">
    <property type="entry name" value="DDE_Tnp_IS240"/>
    <property type="match status" value="1"/>
</dbReference>
<comment type="caution">
    <text evidence="6">The sequence shown here is derived from an EMBL/GenBank/DDBJ whole genome shotgun (WGS) entry which is preliminary data.</text>
</comment>
<dbReference type="InterPro" id="IPR036397">
    <property type="entry name" value="RNaseH_sf"/>
</dbReference>
<dbReference type="RefSeq" id="WP_373310601.1">
    <property type="nucleotide sequence ID" value="NZ_BNCJ01000019.1"/>
</dbReference>
<accession>A0A8J3MAI0</accession>
<evidence type="ECO:0000256" key="2">
    <source>
        <dbReference type="ARBA" id="ARBA00022578"/>
    </source>
</evidence>
<dbReference type="EMBL" id="BNCJ01000019">
    <property type="protein sequence ID" value="GHF67497.1"/>
    <property type="molecule type" value="Genomic_DNA"/>
</dbReference>
<gene>
    <name evidence="6" type="ORF">GCM10017056_43430</name>
</gene>
<feature type="domain" description="DDE" evidence="5">
    <location>
        <begin position="78"/>
        <end position="205"/>
    </location>
</feature>
<dbReference type="SUPFAM" id="SSF53098">
    <property type="entry name" value="Ribonuclease H-like"/>
    <property type="match status" value="1"/>
</dbReference>
<keyword evidence="2" id="KW-0815">Transposition</keyword>